<dbReference type="PRINTS" id="PR00111">
    <property type="entry name" value="ABHYDROLASE"/>
</dbReference>
<evidence type="ECO:0000313" key="3">
    <source>
        <dbReference type="Proteomes" id="UP000520767"/>
    </source>
</evidence>
<dbReference type="InterPro" id="IPR000073">
    <property type="entry name" value="AB_hydrolase_1"/>
</dbReference>
<proteinExistence type="predicted"/>
<dbReference type="SUPFAM" id="SSF53474">
    <property type="entry name" value="alpha/beta-Hydrolases"/>
    <property type="match status" value="1"/>
</dbReference>
<gene>
    <name evidence="2" type="ORF">FHR82_008642</name>
</gene>
<name>A0A7W7QFY8_9PSEU</name>
<evidence type="ECO:0000313" key="2">
    <source>
        <dbReference type="EMBL" id="MBB4912371.1"/>
    </source>
</evidence>
<keyword evidence="3" id="KW-1185">Reference proteome</keyword>
<dbReference type="RefSeq" id="WP_311771551.1">
    <property type="nucleotide sequence ID" value="NZ_JACHJQ010000013.1"/>
</dbReference>
<dbReference type="Proteomes" id="UP000520767">
    <property type="component" value="Unassembled WGS sequence"/>
</dbReference>
<dbReference type="PANTHER" id="PTHR43798">
    <property type="entry name" value="MONOACYLGLYCEROL LIPASE"/>
    <property type="match status" value="1"/>
</dbReference>
<evidence type="ECO:0000259" key="1">
    <source>
        <dbReference type="Pfam" id="PF12697"/>
    </source>
</evidence>
<dbReference type="Pfam" id="PF12697">
    <property type="entry name" value="Abhydrolase_6"/>
    <property type="match status" value="1"/>
</dbReference>
<comment type="caution">
    <text evidence="2">The sequence shown here is derived from an EMBL/GenBank/DDBJ whole genome shotgun (WGS) entry which is preliminary data.</text>
</comment>
<dbReference type="GO" id="GO:0003824">
    <property type="term" value="F:catalytic activity"/>
    <property type="evidence" value="ECO:0007669"/>
    <property type="project" value="UniProtKB-ARBA"/>
</dbReference>
<dbReference type="AlphaFoldDB" id="A0A7W7QFY8"/>
<reference evidence="2 3" key="1">
    <citation type="submission" date="2020-08" db="EMBL/GenBank/DDBJ databases">
        <title>Genomic Encyclopedia of Type Strains, Phase III (KMG-III): the genomes of soil and plant-associated and newly described type strains.</title>
        <authorList>
            <person name="Whitman W."/>
        </authorList>
    </citation>
    <scope>NUCLEOTIDE SEQUENCE [LARGE SCALE GENOMIC DNA]</scope>
    <source>
        <strain evidence="2 3">CECT 8960</strain>
    </source>
</reference>
<organism evidence="2 3">
    <name type="scientific">Actinophytocola algeriensis</name>
    <dbReference type="NCBI Taxonomy" id="1768010"/>
    <lineage>
        <taxon>Bacteria</taxon>
        <taxon>Bacillati</taxon>
        <taxon>Actinomycetota</taxon>
        <taxon>Actinomycetes</taxon>
        <taxon>Pseudonocardiales</taxon>
        <taxon>Pseudonocardiaceae</taxon>
    </lineage>
</organism>
<sequence>MTNLYLARHDFGGDPALLLLHGLGATGEAWHDLQMRNWPGETFAPDLPGHGRSPRLSEYTFSSMAASVAEVVPPGRQVVVLGHSLGGVLALMLADGSYGLDVAAACGVGIKLNWSEAELAKAAEVAARPERVFATREEAVDRWLKISGLAGLVPPDSPRVDAGVTRVDDGWRVAVDPKAFGVGAPDVPALLAAAKGTTILAAGELDPMCPPDQLRAVAPDGVVLPATGHNVHVENPLALWPIMDRLLASATDALGR</sequence>
<dbReference type="EMBL" id="JACHJQ010000013">
    <property type="protein sequence ID" value="MBB4912371.1"/>
    <property type="molecule type" value="Genomic_DNA"/>
</dbReference>
<dbReference type="GO" id="GO:0016020">
    <property type="term" value="C:membrane"/>
    <property type="evidence" value="ECO:0007669"/>
    <property type="project" value="TreeGrafter"/>
</dbReference>
<dbReference type="Gene3D" id="3.40.50.1820">
    <property type="entry name" value="alpha/beta hydrolase"/>
    <property type="match status" value="1"/>
</dbReference>
<accession>A0A7W7QFY8</accession>
<dbReference type="InterPro" id="IPR029058">
    <property type="entry name" value="AB_hydrolase_fold"/>
</dbReference>
<dbReference type="PANTHER" id="PTHR43798:SF33">
    <property type="entry name" value="HYDROLASE, PUTATIVE (AFU_ORTHOLOGUE AFUA_2G14860)-RELATED"/>
    <property type="match status" value="1"/>
</dbReference>
<dbReference type="InterPro" id="IPR050266">
    <property type="entry name" value="AB_hydrolase_sf"/>
</dbReference>
<feature type="domain" description="AB hydrolase-1" evidence="1">
    <location>
        <begin position="17"/>
        <end position="238"/>
    </location>
</feature>
<protein>
    <submittedName>
        <fullName evidence="2">Pimeloyl-ACP methyl ester carboxylesterase</fullName>
    </submittedName>
</protein>